<evidence type="ECO:0000313" key="6">
    <source>
        <dbReference type="EMBL" id="EMR62317.1"/>
    </source>
</evidence>
<evidence type="ECO:0000256" key="4">
    <source>
        <dbReference type="ARBA" id="ARBA00023136"/>
    </source>
</evidence>
<keyword evidence="7" id="KW-1185">Reference proteome</keyword>
<dbReference type="HOGENOM" id="CLU_110778_0_2_1"/>
<protein>
    <submittedName>
        <fullName evidence="6">Putative membrane protein</fullName>
    </submittedName>
</protein>
<dbReference type="SUPFAM" id="SSF161084">
    <property type="entry name" value="MAPEG domain-like"/>
    <property type="match status" value="1"/>
</dbReference>
<dbReference type="Proteomes" id="UP000012174">
    <property type="component" value="Unassembled WGS sequence"/>
</dbReference>
<keyword evidence="2 5" id="KW-0812">Transmembrane</keyword>
<feature type="transmembrane region" description="Helical" evidence="5">
    <location>
        <begin position="135"/>
        <end position="155"/>
    </location>
</feature>
<dbReference type="AlphaFoldDB" id="M7SDR9"/>
<proteinExistence type="predicted"/>
<dbReference type="PANTHER" id="PTHR35371:SF1">
    <property type="entry name" value="BLR7753 PROTEIN"/>
    <property type="match status" value="1"/>
</dbReference>
<dbReference type="eggNOG" id="ENOG502S7P4">
    <property type="taxonomic scope" value="Eukaryota"/>
</dbReference>
<dbReference type="GO" id="GO:0016020">
    <property type="term" value="C:membrane"/>
    <property type="evidence" value="ECO:0007669"/>
    <property type="project" value="UniProtKB-SubCell"/>
</dbReference>
<dbReference type="KEGG" id="ela:UCREL1_10754"/>
<sequence>MASFIDLNKNYSIFAIPTAVILGLAPIIYGRSVAIKAKLFDNKNPRGLQEAVKGAQKIDQATKNRLIRCEAASANAQETLPLFSCAVLAASVGGVPAPTVNAVAAAYLATRVVYNVIYVWLQGANSRKVAYARSLSWFAGVACWMTLFVKAGFAFSEGGAE</sequence>
<accession>M7SDR9</accession>
<reference evidence="7" key="1">
    <citation type="journal article" date="2013" name="Genome Announc.">
        <title>Draft genome sequence of the grapevine dieback fungus Eutypa lata UCR-EL1.</title>
        <authorList>
            <person name="Blanco-Ulate B."/>
            <person name="Rolshausen P.E."/>
            <person name="Cantu D."/>
        </authorList>
    </citation>
    <scope>NUCLEOTIDE SEQUENCE [LARGE SCALE GENOMIC DNA]</scope>
    <source>
        <strain evidence="7">UCR-EL1</strain>
    </source>
</reference>
<comment type="subcellular location">
    <subcellularLocation>
        <location evidence="1">Membrane</location>
    </subcellularLocation>
</comment>
<evidence type="ECO:0000256" key="3">
    <source>
        <dbReference type="ARBA" id="ARBA00022989"/>
    </source>
</evidence>
<evidence type="ECO:0000256" key="1">
    <source>
        <dbReference type="ARBA" id="ARBA00004370"/>
    </source>
</evidence>
<evidence type="ECO:0000256" key="2">
    <source>
        <dbReference type="ARBA" id="ARBA00022692"/>
    </source>
</evidence>
<evidence type="ECO:0000313" key="7">
    <source>
        <dbReference type="Proteomes" id="UP000012174"/>
    </source>
</evidence>
<keyword evidence="3 5" id="KW-1133">Transmembrane helix</keyword>
<dbReference type="Pfam" id="PF01124">
    <property type="entry name" value="MAPEG"/>
    <property type="match status" value="1"/>
</dbReference>
<keyword evidence="4 5" id="KW-0472">Membrane</keyword>
<name>M7SDR9_EUTLA</name>
<dbReference type="OrthoDB" id="2122304at2759"/>
<dbReference type="InterPro" id="IPR001129">
    <property type="entry name" value="Membr-assoc_MAPEG"/>
</dbReference>
<dbReference type="Gene3D" id="1.20.120.550">
    <property type="entry name" value="Membrane associated eicosanoid/glutathione metabolism-like domain"/>
    <property type="match status" value="1"/>
</dbReference>
<evidence type="ECO:0000256" key="5">
    <source>
        <dbReference type="SAM" id="Phobius"/>
    </source>
</evidence>
<gene>
    <name evidence="6" type="ORF">UCREL1_10754</name>
</gene>
<organism evidence="6 7">
    <name type="scientific">Eutypa lata (strain UCR-EL1)</name>
    <name type="common">Grapevine dieback disease fungus</name>
    <name type="synonym">Eutypa armeniacae</name>
    <dbReference type="NCBI Taxonomy" id="1287681"/>
    <lineage>
        <taxon>Eukaryota</taxon>
        <taxon>Fungi</taxon>
        <taxon>Dikarya</taxon>
        <taxon>Ascomycota</taxon>
        <taxon>Pezizomycotina</taxon>
        <taxon>Sordariomycetes</taxon>
        <taxon>Xylariomycetidae</taxon>
        <taxon>Xylariales</taxon>
        <taxon>Diatrypaceae</taxon>
        <taxon>Eutypa</taxon>
    </lineage>
</organism>
<dbReference type="PANTHER" id="PTHR35371">
    <property type="entry name" value="INNER MEMBRANE PROTEIN"/>
    <property type="match status" value="1"/>
</dbReference>
<dbReference type="InterPro" id="IPR023352">
    <property type="entry name" value="MAPEG-like_dom_sf"/>
</dbReference>
<dbReference type="EMBL" id="KB707451">
    <property type="protein sequence ID" value="EMR62317.1"/>
    <property type="molecule type" value="Genomic_DNA"/>
</dbReference>
<dbReference type="OMA" id="WLRTAIW"/>
<feature type="transmembrane region" description="Helical" evidence="5">
    <location>
        <begin position="12"/>
        <end position="30"/>
    </location>
</feature>